<keyword evidence="5" id="KW-1185">Reference proteome</keyword>
<dbReference type="PANTHER" id="PTHR43736">
    <property type="entry name" value="ADP-RIBOSE PYROPHOSPHATASE"/>
    <property type="match status" value="1"/>
</dbReference>
<keyword evidence="2 4" id="KW-0378">Hydrolase</keyword>
<reference evidence="4 5" key="1">
    <citation type="journal article" date="2015" name="BMC Genomics">
        <title>Comparative genomics of Fructobacillus spp. and Leuconostoc spp. reveals niche-specific evolution of Fructobacillus spp.</title>
        <authorList>
            <person name="Endo A."/>
            <person name="Tanizawa Y."/>
            <person name="Tanaka N."/>
            <person name="Maeno S."/>
            <person name="Kumar H."/>
            <person name="Shiwa Y."/>
            <person name="Okada S."/>
            <person name="Yoshikawa H."/>
            <person name="Dicks L."/>
            <person name="Nakagawa J."/>
            <person name="Arita M."/>
        </authorList>
    </citation>
    <scope>NUCLEOTIDE SEQUENCE [LARGE SCALE GENOMIC DNA]</scope>
    <source>
        <strain evidence="4 5">JCM 12225</strain>
    </source>
</reference>
<dbReference type="PANTHER" id="PTHR43736:SF1">
    <property type="entry name" value="DIHYDRONEOPTERIN TRIPHOSPHATE DIPHOSPHATASE"/>
    <property type="match status" value="1"/>
</dbReference>
<evidence type="ECO:0000256" key="2">
    <source>
        <dbReference type="ARBA" id="ARBA00022801"/>
    </source>
</evidence>
<dbReference type="SUPFAM" id="SSF55811">
    <property type="entry name" value="Nudix"/>
    <property type="match status" value="1"/>
</dbReference>
<evidence type="ECO:0000256" key="1">
    <source>
        <dbReference type="ARBA" id="ARBA00005582"/>
    </source>
</evidence>
<dbReference type="PROSITE" id="PS00893">
    <property type="entry name" value="NUDIX_BOX"/>
    <property type="match status" value="1"/>
</dbReference>
<dbReference type="EMBL" id="DF968005">
    <property type="protein sequence ID" value="GAP00486.1"/>
    <property type="molecule type" value="Genomic_DNA"/>
</dbReference>
<proteinExistence type="inferred from homology"/>
<gene>
    <name evidence="4" type="ORF">FFIC_285050</name>
</gene>
<dbReference type="AlphaFoldDB" id="A0A0K8MIX1"/>
<sequence length="166" mass="18914">MMTQINQREYHLALGVYGIYAPQPGMVLVIKKNQGPYANRFDLPGGTMANYEGLSETLIREFTEETGTHVEEFHQIGAATFRYPWQYEQFDYNKHIAVFNLVERATGAVRSRVDQFTGQDSNGAVVVNLSALTWENSSPLVMKAKEYLETGTFRATDDCFEEWKVL</sequence>
<evidence type="ECO:0000313" key="4">
    <source>
        <dbReference type="EMBL" id="GAP00486.1"/>
    </source>
</evidence>
<organism evidence="4 5">
    <name type="scientific">Fructobacillus ficulneus</name>
    <dbReference type="NCBI Taxonomy" id="157463"/>
    <lineage>
        <taxon>Bacteria</taxon>
        <taxon>Bacillati</taxon>
        <taxon>Bacillota</taxon>
        <taxon>Bacilli</taxon>
        <taxon>Lactobacillales</taxon>
        <taxon>Lactobacillaceae</taxon>
        <taxon>Fructobacillus</taxon>
    </lineage>
</organism>
<dbReference type="Gene3D" id="3.90.79.10">
    <property type="entry name" value="Nucleoside Triphosphate Pyrophosphohydrolase"/>
    <property type="match status" value="1"/>
</dbReference>
<dbReference type="STRING" id="157463.GCA_001047075_01371"/>
<protein>
    <submittedName>
        <fullName evidence="4">NUDIX hydrolase</fullName>
    </submittedName>
</protein>
<dbReference type="InterPro" id="IPR020084">
    <property type="entry name" value="NUDIX_hydrolase_CS"/>
</dbReference>
<name>A0A0K8MIX1_9LACO</name>
<dbReference type="InterPro" id="IPR000086">
    <property type="entry name" value="NUDIX_hydrolase_dom"/>
</dbReference>
<feature type="domain" description="Nudix hydrolase" evidence="3">
    <location>
        <begin position="10"/>
        <end position="112"/>
    </location>
</feature>
<accession>A0A0K8MIX1</accession>
<evidence type="ECO:0000313" key="5">
    <source>
        <dbReference type="Proteomes" id="UP000253891"/>
    </source>
</evidence>
<dbReference type="Pfam" id="PF00293">
    <property type="entry name" value="NUDIX"/>
    <property type="match status" value="1"/>
</dbReference>
<dbReference type="CDD" id="cd04686">
    <property type="entry name" value="NUDIX_Hydrolase"/>
    <property type="match status" value="1"/>
</dbReference>
<dbReference type="Proteomes" id="UP000253891">
    <property type="component" value="Unassembled WGS sequence"/>
</dbReference>
<comment type="similarity">
    <text evidence="1">Belongs to the Nudix hydrolase family.</text>
</comment>
<dbReference type="GO" id="GO:0016787">
    <property type="term" value="F:hydrolase activity"/>
    <property type="evidence" value="ECO:0007669"/>
    <property type="project" value="UniProtKB-KW"/>
</dbReference>
<evidence type="ECO:0000259" key="3">
    <source>
        <dbReference type="Pfam" id="PF00293"/>
    </source>
</evidence>
<dbReference type="InterPro" id="IPR015797">
    <property type="entry name" value="NUDIX_hydrolase-like_dom_sf"/>
</dbReference>